<dbReference type="OrthoDB" id="1679631at2"/>
<name>A0A2N5M1L4_9BACI</name>
<accession>A0A2N5M1L4</accession>
<comment type="caution">
    <text evidence="1">The sequence shown here is derived from an EMBL/GenBank/DDBJ whole genome shotgun (WGS) entry which is preliminary data.</text>
</comment>
<dbReference type="Pfam" id="PF14097">
    <property type="entry name" value="SpoVAE"/>
    <property type="match status" value="1"/>
</dbReference>
<organism evidence="1 2">
    <name type="scientific">Peribacillus deserti</name>
    <dbReference type="NCBI Taxonomy" id="673318"/>
    <lineage>
        <taxon>Bacteria</taxon>
        <taxon>Bacillati</taxon>
        <taxon>Bacillota</taxon>
        <taxon>Bacilli</taxon>
        <taxon>Bacillales</taxon>
        <taxon>Bacillaceae</taxon>
        <taxon>Peribacillus</taxon>
    </lineage>
</organism>
<dbReference type="RefSeq" id="WP_101644940.1">
    <property type="nucleotide sequence ID" value="NZ_PGUY01000062.1"/>
</dbReference>
<dbReference type="AlphaFoldDB" id="A0A2N5M1L4"/>
<proteinExistence type="predicted"/>
<dbReference type="InterPro" id="IPR025914">
    <property type="entry name" value="SpoVAE"/>
</dbReference>
<gene>
    <name evidence="1" type="ORF">CUU66_18810</name>
</gene>
<protein>
    <submittedName>
        <fullName evidence="1">Stage V sporulation protein AE</fullName>
    </submittedName>
</protein>
<sequence>MSEKRKIIIITDGDEYAKRSVERAASEVGGRCISLSHGNPTMLTGPDMIQLIKMAPFDPVLVMFDDSGLIGEGFGESAMKYIASHKDIEVLGLIAVASNTRQNEWTRVDVCIDRDGNLTPYGVDKNGVPELEIGKLHGDTVYCIDQLHLPIVVGVGDIGKMDGRDSADIGAPITKKAVELILERSGFNTEEYNTPYIEEGMEDHREREQ</sequence>
<dbReference type="EMBL" id="PGUY01000062">
    <property type="protein sequence ID" value="PLT28274.1"/>
    <property type="molecule type" value="Genomic_DNA"/>
</dbReference>
<evidence type="ECO:0000313" key="1">
    <source>
        <dbReference type="EMBL" id="PLT28274.1"/>
    </source>
</evidence>
<dbReference type="Proteomes" id="UP000234748">
    <property type="component" value="Unassembled WGS sequence"/>
</dbReference>
<keyword evidence="2" id="KW-1185">Reference proteome</keyword>
<reference evidence="1 2" key="1">
    <citation type="submission" date="2017-11" db="EMBL/GenBank/DDBJ databases">
        <title>Comparitive Functional Genomics of Dry Heat Resistant strains isolated from the Viking Spacecraft.</title>
        <authorList>
            <person name="Seuylemezian A."/>
            <person name="Cooper K."/>
            <person name="Vaishampayan P."/>
        </authorList>
    </citation>
    <scope>NUCLEOTIDE SEQUENCE [LARGE SCALE GENOMIC DNA]</scope>
    <source>
        <strain evidence="1 2">V1-29</strain>
    </source>
</reference>
<evidence type="ECO:0000313" key="2">
    <source>
        <dbReference type="Proteomes" id="UP000234748"/>
    </source>
</evidence>